<dbReference type="PRINTS" id="PR00385">
    <property type="entry name" value="P450"/>
</dbReference>
<evidence type="ECO:0000256" key="14">
    <source>
        <dbReference type="RuleBase" id="RU000461"/>
    </source>
</evidence>
<dbReference type="GeneTree" id="ENSGT00940000162064"/>
<dbReference type="InterPro" id="IPR008067">
    <property type="entry name" value="Cyt_P450_E_grp-I_CYP2A-like"/>
</dbReference>
<evidence type="ECO:0000256" key="11">
    <source>
        <dbReference type="ARBA" id="ARBA00023033"/>
    </source>
</evidence>
<dbReference type="SUPFAM" id="SSF48264">
    <property type="entry name" value="Cytochrome P450"/>
    <property type="match status" value="1"/>
</dbReference>
<dbReference type="Ensembl" id="ENSXETT00000121537">
    <property type="protein sequence ID" value="ENSXETP00000108610"/>
    <property type="gene ID" value="ENSXETG00000033545"/>
</dbReference>
<dbReference type="GO" id="GO:0020037">
    <property type="term" value="F:heme binding"/>
    <property type="evidence" value="ECO:0007669"/>
    <property type="project" value="InterPro"/>
</dbReference>
<dbReference type="GO" id="GO:0005506">
    <property type="term" value="F:iron ion binding"/>
    <property type="evidence" value="ECO:0007669"/>
    <property type="project" value="InterPro"/>
</dbReference>
<feature type="transmembrane region" description="Helical" evidence="15">
    <location>
        <begin position="42"/>
        <end position="64"/>
    </location>
</feature>
<evidence type="ECO:0000256" key="8">
    <source>
        <dbReference type="ARBA" id="ARBA00022848"/>
    </source>
</evidence>
<evidence type="ECO:0000256" key="4">
    <source>
        <dbReference type="ARBA" id="ARBA00010617"/>
    </source>
</evidence>
<accession>A0A803JKX0</accession>
<comment type="cofactor">
    <cofactor evidence="1 13">
        <name>heme</name>
        <dbReference type="ChEBI" id="CHEBI:30413"/>
    </cofactor>
</comment>
<dbReference type="Bgee" id="ENSXETG00000033545">
    <property type="expression patterns" value="Expressed in ovary and 2 other cell types or tissues"/>
</dbReference>
<proteinExistence type="inferred from homology"/>
<dbReference type="PRINTS" id="PR00463">
    <property type="entry name" value="EP450I"/>
</dbReference>
<keyword evidence="15" id="KW-0812">Transmembrane</keyword>
<evidence type="ECO:0000256" key="6">
    <source>
        <dbReference type="ARBA" id="ARBA00022723"/>
    </source>
</evidence>
<keyword evidence="9 14" id="KW-0560">Oxidoreductase</keyword>
<evidence type="ECO:0000256" key="5">
    <source>
        <dbReference type="ARBA" id="ARBA00022617"/>
    </source>
</evidence>
<dbReference type="Gene3D" id="1.10.630.10">
    <property type="entry name" value="Cytochrome P450"/>
    <property type="match status" value="1"/>
</dbReference>
<dbReference type="CDD" id="cd11026">
    <property type="entry name" value="CYP2"/>
    <property type="match status" value="1"/>
</dbReference>
<reference evidence="16" key="1">
    <citation type="journal article" date="2010" name="Science">
        <title>The genome of the Western clawed frog Xenopus tropicalis.</title>
        <authorList>
            <person name="Hellsten U."/>
            <person name="Harland R.M."/>
            <person name="Gilchrist M.J."/>
            <person name="Hendrix D."/>
            <person name="Jurka J."/>
            <person name="Kapitonov V."/>
            <person name="Ovcharenko I."/>
            <person name="Putnam N.H."/>
            <person name="Shu S."/>
            <person name="Taher L."/>
            <person name="Blitz I.L."/>
            <person name="Blumberg B."/>
            <person name="Dichmann D.S."/>
            <person name="Dubchak I."/>
            <person name="Amaya E."/>
            <person name="Detter J.C."/>
            <person name="Fletcher R."/>
            <person name="Gerhard D.S."/>
            <person name="Goodstein D."/>
            <person name="Graves T."/>
            <person name="Grigoriev I.V."/>
            <person name="Grimwood J."/>
            <person name="Kawashima T."/>
            <person name="Lindquist E."/>
            <person name="Lucas S.M."/>
            <person name="Mead P.E."/>
            <person name="Mitros T."/>
            <person name="Ogino H."/>
            <person name="Ohta Y."/>
            <person name="Poliakov A.V."/>
            <person name="Pollet N."/>
            <person name="Robert J."/>
            <person name="Salamov A."/>
            <person name="Sater A.K."/>
            <person name="Schmutz J."/>
            <person name="Terry A."/>
            <person name="Vize P.D."/>
            <person name="Warren W.C."/>
            <person name="Wells D."/>
            <person name="Wills A."/>
            <person name="Wilson R.K."/>
            <person name="Zimmerman L.B."/>
            <person name="Zorn A.M."/>
            <person name="Grainger R."/>
            <person name="Grammer T."/>
            <person name="Khokha M.K."/>
            <person name="Richardson P.M."/>
            <person name="Rokhsar D.S."/>
        </authorList>
    </citation>
    <scope>NUCLEOTIDE SEQUENCE [LARGE SCALE GENOMIC DNA]</scope>
    <source>
        <strain evidence="16">Nigerian</strain>
    </source>
</reference>
<keyword evidence="10 13" id="KW-0408">Iron</keyword>
<reference evidence="16" key="2">
    <citation type="submission" date="2021-03" db="UniProtKB">
        <authorList>
            <consortium name="Ensembl"/>
        </authorList>
    </citation>
    <scope>IDENTIFICATION</scope>
</reference>
<dbReference type="PROSITE" id="PS00086">
    <property type="entry name" value="CYTOCHROME_P450"/>
    <property type="match status" value="1"/>
</dbReference>
<dbReference type="PRINTS" id="PR01684">
    <property type="entry name" value="EP450ICYP2A"/>
</dbReference>
<dbReference type="InParanoid" id="A0A803JKX0"/>
<dbReference type="AlphaFoldDB" id="A0A803JKX0"/>
<evidence type="ECO:0000313" key="16">
    <source>
        <dbReference type="Ensembl" id="ENSXETP00000108610"/>
    </source>
</evidence>
<dbReference type="InterPro" id="IPR002401">
    <property type="entry name" value="Cyt_P450_E_grp-I"/>
</dbReference>
<organism evidence="16">
    <name type="scientific">Xenopus tropicalis</name>
    <name type="common">Western clawed frog</name>
    <name type="synonym">Silurana tropicalis</name>
    <dbReference type="NCBI Taxonomy" id="8364"/>
    <lineage>
        <taxon>Eukaryota</taxon>
        <taxon>Metazoa</taxon>
        <taxon>Chordata</taxon>
        <taxon>Craniata</taxon>
        <taxon>Vertebrata</taxon>
        <taxon>Euteleostomi</taxon>
        <taxon>Amphibia</taxon>
        <taxon>Batrachia</taxon>
        <taxon>Anura</taxon>
        <taxon>Pipoidea</taxon>
        <taxon>Pipidae</taxon>
        <taxon>Xenopodinae</taxon>
        <taxon>Xenopus</taxon>
        <taxon>Silurana</taxon>
    </lineage>
</organism>
<evidence type="ECO:0000256" key="7">
    <source>
        <dbReference type="ARBA" id="ARBA00022824"/>
    </source>
</evidence>
<keyword evidence="6 13" id="KW-0479">Metal-binding</keyword>
<evidence type="ECO:0000256" key="1">
    <source>
        <dbReference type="ARBA" id="ARBA00001971"/>
    </source>
</evidence>
<evidence type="ECO:0000256" key="12">
    <source>
        <dbReference type="ARBA" id="ARBA00023136"/>
    </source>
</evidence>
<dbReference type="InterPro" id="IPR036396">
    <property type="entry name" value="Cyt_P450_sf"/>
</dbReference>
<name>A0A803JKX0_XENTR</name>
<dbReference type="InterPro" id="IPR050182">
    <property type="entry name" value="Cytochrome_P450_fam2"/>
</dbReference>
<dbReference type="PANTHER" id="PTHR24300:SF393">
    <property type="entry name" value="CYTOCHROME P450 2A6"/>
    <property type="match status" value="1"/>
</dbReference>
<keyword evidence="5 13" id="KW-0349">Heme</keyword>
<evidence type="ECO:0000256" key="3">
    <source>
        <dbReference type="ARBA" id="ARBA00004406"/>
    </source>
</evidence>
<evidence type="ECO:0000256" key="15">
    <source>
        <dbReference type="SAM" id="Phobius"/>
    </source>
</evidence>
<dbReference type="InterPro" id="IPR001128">
    <property type="entry name" value="Cyt_P450"/>
</dbReference>
<keyword evidence="7" id="KW-0256">Endoplasmic reticulum</keyword>
<dbReference type="GO" id="GO:0016712">
    <property type="term" value="F:oxidoreductase activity, acting on paired donors, with incorporation or reduction of molecular oxygen, reduced flavin or flavoprotein as one donor, and incorporation of one atom of oxygen"/>
    <property type="evidence" value="ECO:0007669"/>
    <property type="project" value="InterPro"/>
</dbReference>
<dbReference type="PANTHER" id="PTHR24300">
    <property type="entry name" value="CYTOCHROME P450 508A4-RELATED"/>
    <property type="match status" value="1"/>
</dbReference>
<comment type="similarity">
    <text evidence="4 14">Belongs to the cytochrome P450 family.</text>
</comment>
<protein>
    <submittedName>
        <fullName evidence="16">Uncharacterized protein</fullName>
    </submittedName>
</protein>
<evidence type="ECO:0000256" key="13">
    <source>
        <dbReference type="PIRSR" id="PIRSR602401-1"/>
    </source>
</evidence>
<dbReference type="InterPro" id="IPR017972">
    <property type="entry name" value="Cyt_P450_CS"/>
</dbReference>
<evidence type="ECO:0000256" key="2">
    <source>
        <dbReference type="ARBA" id="ARBA00004174"/>
    </source>
</evidence>
<dbReference type="Pfam" id="PF00067">
    <property type="entry name" value="p450"/>
    <property type="match status" value="1"/>
</dbReference>
<dbReference type="GO" id="GO:0005789">
    <property type="term" value="C:endoplasmic reticulum membrane"/>
    <property type="evidence" value="ECO:0007669"/>
    <property type="project" value="UniProtKB-SubCell"/>
</dbReference>
<keyword evidence="15" id="KW-1133">Transmembrane helix</keyword>
<keyword evidence="12 15" id="KW-0472">Membrane</keyword>
<keyword evidence="8" id="KW-0492">Microsome</keyword>
<sequence length="534" mass="61081">MAMGLFHNSSTQTICLYISGTYLRGRLVPKDNKNYISIASKMYVAGLGTILLVLISCVLIFSSWKTLYQKHNLPPGPTPLPLIGNLMNIKRGKLVSSLMKLWEQYGAVYTLYFGIQPVIVLCGYDAVKEALVDQAEDFGARGKISSLDPVTQGYGLSFSNGERWRQLRHFTLKALRDFGMGKKSIEEKIQEEALCLVEEFRKSGEMPTDPEKPIMKAVSNIFFTIVLGNRFEYNDETFSALLAKVEEMFRLMSNTWSQIENVLPKLMAYIPGPHKKRDALGKQLILFLHERIKANQETFDPNAPRDFIDEFLIKMEQEKKNPNSEFTMRNTLLTFYSIFLGGTETSTTTLKHGLLLLIKYPEIQAKLHMEIDNVIGRNRTANMIDRNSMPYMEAVINEIQRFSDIIPLNVPRKVTKDVQFRGYCIPKDTEIYPLLCTVHHDAKYFSSPYEFNPSHFLDEQGKFKKNNAMMAFSAGKRICPGESLTRMELFLFFTTILQNFTLTSPTHFTDNDVAPKMTGFINHPIQYKASFISR</sequence>
<feature type="binding site" description="axial binding residue" evidence="13">
    <location>
        <position position="479"/>
    </location>
    <ligand>
        <name>heme</name>
        <dbReference type="ChEBI" id="CHEBI:30413"/>
    </ligand>
    <ligandPart>
        <name>Fe</name>
        <dbReference type="ChEBI" id="CHEBI:18248"/>
    </ligandPart>
</feature>
<evidence type="ECO:0000256" key="9">
    <source>
        <dbReference type="ARBA" id="ARBA00023002"/>
    </source>
</evidence>
<comment type="subcellular location">
    <subcellularLocation>
        <location evidence="3">Endoplasmic reticulum membrane</location>
        <topology evidence="3">Peripheral membrane protein</topology>
    </subcellularLocation>
    <subcellularLocation>
        <location evidence="2">Microsome membrane</location>
        <topology evidence="2">Peripheral membrane protein</topology>
    </subcellularLocation>
</comment>
<dbReference type="FunFam" id="1.10.630.10:FF:000238">
    <property type="entry name" value="Cytochrome P450 2A6"/>
    <property type="match status" value="1"/>
</dbReference>
<keyword evidence="11 14" id="KW-0503">Monooxygenase</keyword>
<evidence type="ECO:0000256" key="10">
    <source>
        <dbReference type="ARBA" id="ARBA00023004"/>
    </source>
</evidence>